<dbReference type="OrthoDB" id="9811016at2"/>
<dbReference type="InterPro" id="IPR003768">
    <property type="entry name" value="ScpA"/>
</dbReference>
<protein>
    <recommendedName>
        <fullName evidence="1 2">Segregation and condensation protein A</fullName>
    </recommendedName>
</protein>
<dbReference type="GO" id="GO:0007059">
    <property type="term" value="P:chromosome segregation"/>
    <property type="evidence" value="ECO:0007669"/>
    <property type="project" value="UniProtKB-UniRule"/>
</dbReference>
<dbReference type="GO" id="GO:0005737">
    <property type="term" value="C:cytoplasm"/>
    <property type="evidence" value="ECO:0007669"/>
    <property type="project" value="UniProtKB-SubCell"/>
</dbReference>
<gene>
    <name evidence="2 3" type="primary">scpA</name>
    <name evidence="3" type="ORF">BN59_03515</name>
</gene>
<dbReference type="GO" id="GO:0006260">
    <property type="term" value="P:DNA replication"/>
    <property type="evidence" value="ECO:0007669"/>
    <property type="project" value="UniProtKB-UniRule"/>
</dbReference>
<evidence type="ECO:0000256" key="1">
    <source>
        <dbReference type="ARBA" id="ARBA00044777"/>
    </source>
</evidence>
<comment type="subcellular location">
    <subcellularLocation>
        <location evidence="2">Cytoplasm</location>
    </subcellularLocation>
    <text evidence="2">Associated with two foci at the outer edges of the nucleoid region in young cells, and at four foci within both cell halves in older cells.</text>
</comment>
<dbReference type="AlphaFoldDB" id="A0A078L1S1"/>
<keyword evidence="2" id="KW-0132">Cell division</keyword>
<comment type="similarity">
    <text evidence="2">Belongs to the ScpA family.</text>
</comment>
<keyword evidence="2" id="KW-0963">Cytoplasm</keyword>
<evidence type="ECO:0000256" key="2">
    <source>
        <dbReference type="HAMAP-Rule" id="MF_01805"/>
    </source>
</evidence>
<keyword evidence="4" id="KW-1185">Reference proteome</keyword>
<comment type="function">
    <text evidence="2">Participates in chromosomal partition during cell division. May act via the formation of a condensin-like complex containing Smc and ScpB that pull DNA away from mid-cell into both cell halves.</text>
</comment>
<keyword evidence="2" id="KW-0131">Cell cycle</keyword>
<dbReference type="eggNOG" id="COG1354">
    <property type="taxonomic scope" value="Bacteria"/>
</dbReference>
<dbReference type="STRING" id="1034943.BN59_03515"/>
<evidence type="ECO:0000313" key="3">
    <source>
        <dbReference type="EMBL" id="CDZ79197.1"/>
    </source>
</evidence>
<dbReference type="PANTHER" id="PTHR33969">
    <property type="entry name" value="SEGREGATION AND CONDENSATION PROTEIN A"/>
    <property type="match status" value="1"/>
</dbReference>
<reference evidence="3 4" key="1">
    <citation type="submission" date="2014-06" db="EMBL/GenBank/DDBJ databases">
        <authorList>
            <person name="Urmite Genomes Urmite Genomes"/>
        </authorList>
    </citation>
    <scope>NUCLEOTIDE SEQUENCE [LARGE SCALE GENOMIC DNA]</scope>
</reference>
<sequence length="268" mass="30608">MNTELSAPQLSVLAVVSGQPLTEMPADLFIPPDALEVLLDSFSGPLDLLLYLIRRQNIDILDIPIAHITAQYMQYIQLMEENRLELAADYLVMAAMLAEIKSRLLLPPSPSQQDDIEDDPRMELVRKLQAYEQMKNAAQMIEELPRCDRDFFRFSITCEKLERAIIHPDVELANLTEVMRDVLKRQSHLVNHQIAREPLSVRERMATVLERLSRDRTISFTQLFNRSEGRMGLAVTLLAILELARQSLLVITQTSAYAAIHLQAVHHE</sequence>
<organism evidence="3 4">
    <name type="scientific">Legionella massiliensis</name>
    <dbReference type="NCBI Taxonomy" id="1034943"/>
    <lineage>
        <taxon>Bacteria</taxon>
        <taxon>Pseudomonadati</taxon>
        <taxon>Pseudomonadota</taxon>
        <taxon>Gammaproteobacteria</taxon>
        <taxon>Legionellales</taxon>
        <taxon>Legionellaceae</taxon>
        <taxon>Legionella</taxon>
    </lineage>
</organism>
<dbReference type="Pfam" id="PF02616">
    <property type="entry name" value="SMC_ScpA"/>
    <property type="match status" value="1"/>
</dbReference>
<proteinExistence type="inferred from homology"/>
<dbReference type="RefSeq" id="WP_044012368.1">
    <property type="nucleotide sequence ID" value="NZ_CCVW01000004.1"/>
</dbReference>
<keyword evidence="2" id="KW-0159">Chromosome partition</keyword>
<accession>A0A078L1S1</accession>
<evidence type="ECO:0000313" key="4">
    <source>
        <dbReference type="Proteomes" id="UP000044071"/>
    </source>
</evidence>
<dbReference type="EMBL" id="CCSB01000004">
    <property type="protein sequence ID" value="CDZ79197.1"/>
    <property type="molecule type" value="Genomic_DNA"/>
</dbReference>
<name>A0A078L1S1_9GAMM</name>
<dbReference type="PANTHER" id="PTHR33969:SF2">
    <property type="entry name" value="SEGREGATION AND CONDENSATION PROTEIN A"/>
    <property type="match status" value="1"/>
</dbReference>
<comment type="subunit">
    <text evidence="2">Component of a cohesin-like complex composed of ScpA, ScpB and the Smc homodimer, in which ScpA and ScpB bind to the head domain of Smc. The presence of the three proteins is required for the association of the complex with DNA.</text>
</comment>
<dbReference type="HAMAP" id="MF_01805">
    <property type="entry name" value="ScpA"/>
    <property type="match status" value="1"/>
</dbReference>
<dbReference type="GO" id="GO:0051301">
    <property type="term" value="P:cell division"/>
    <property type="evidence" value="ECO:0007669"/>
    <property type="project" value="UniProtKB-KW"/>
</dbReference>
<dbReference type="Proteomes" id="UP000044071">
    <property type="component" value="Unassembled WGS sequence"/>
</dbReference>
<dbReference type="Gene3D" id="6.10.250.2410">
    <property type="match status" value="1"/>
</dbReference>